<evidence type="ECO:0000313" key="3">
    <source>
        <dbReference type="Proteomes" id="UP000218231"/>
    </source>
</evidence>
<feature type="compositionally biased region" description="Polar residues" evidence="1">
    <location>
        <begin position="366"/>
        <end position="395"/>
    </location>
</feature>
<evidence type="ECO:0000256" key="1">
    <source>
        <dbReference type="SAM" id="MobiDB-lite"/>
    </source>
</evidence>
<dbReference type="AlphaFoldDB" id="A0A2A2KNE7"/>
<dbReference type="InterPro" id="IPR038839">
    <property type="entry name" value="Attf-4-like"/>
</dbReference>
<organism evidence="2 3">
    <name type="scientific">Diploscapter pachys</name>
    <dbReference type="NCBI Taxonomy" id="2018661"/>
    <lineage>
        <taxon>Eukaryota</taxon>
        <taxon>Metazoa</taxon>
        <taxon>Ecdysozoa</taxon>
        <taxon>Nematoda</taxon>
        <taxon>Chromadorea</taxon>
        <taxon>Rhabditida</taxon>
        <taxon>Rhabditina</taxon>
        <taxon>Rhabditomorpha</taxon>
        <taxon>Rhabditoidea</taxon>
        <taxon>Rhabditidae</taxon>
        <taxon>Diploscapter</taxon>
    </lineage>
</organism>
<name>A0A2A2KNE7_9BILA</name>
<dbReference type="OrthoDB" id="5866640at2759"/>
<proteinExistence type="predicted"/>
<dbReference type="Proteomes" id="UP000218231">
    <property type="component" value="Unassembled WGS sequence"/>
</dbReference>
<dbReference type="PANTHER" id="PTHR36522:SF1">
    <property type="entry name" value="AT HOOK-CONTAINING PROTEIN ATTF-4"/>
    <property type="match status" value="1"/>
</dbReference>
<protein>
    <submittedName>
        <fullName evidence="2">Uncharacterized protein</fullName>
    </submittedName>
</protein>
<dbReference type="PANTHER" id="PTHR36522">
    <property type="entry name" value="AT HOOK-CONTAINING PROTEIN ATTF-4"/>
    <property type="match status" value="1"/>
</dbReference>
<gene>
    <name evidence="2" type="ORF">WR25_21168</name>
</gene>
<feature type="region of interest" description="Disordered" evidence="1">
    <location>
        <begin position="48"/>
        <end position="84"/>
    </location>
</feature>
<dbReference type="EMBL" id="LIAE01008072">
    <property type="protein sequence ID" value="PAV75536.1"/>
    <property type="molecule type" value="Genomic_DNA"/>
</dbReference>
<keyword evidence="3" id="KW-1185">Reference proteome</keyword>
<comment type="caution">
    <text evidence="2">The sequence shown here is derived from an EMBL/GenBank/DDBJ whole genome shotgun (WGS) entry which is preliminary data.</text>
</comment>
<feature type="compositionally biased region" description="Polar residues" evidence="1">
    <location>
        <begin position="154"/>
        <end position="171"/>
    </location>
</feature>
<feature type="compositionally biased region" description="Basic and acidic residues" evidence="1">
    <location>
        <begin position="396"/>
        <end position="405"/>
    </location>
</feature>
<accession>A0A2A2KNE7</accession>
<feature type="region of interest" description="Disordered" evidence="1">
    <location>
        <begin position="364"/>
        <end position="430"/>
    </location>
</feature>
<evidence type="ECO:0000313" key="2">
    <source>
        <dbReference type="EMBL" id="PAV75536.1"/>
    </source>
</evidence>
<sequence length="696" mass="75497">MKFIRKRGNLFIELITRFISLEFNGNHTKLFKILAANFLSVTNLVGKQTAPTSTTSTSSDSLRSPQSKKRREDKGVAPLSPNENDVLNQMLESPSASAEAIAKIINEQQQREDMQRIISEQLNEVNGAKLNGSGEDDALMSLMMRRVQEDVDQRQYSTDRSTSATPSANGEEQNELYIDEAETHEDNQENQIGEDQLSKLCTSGNKPDLTLPTETKKSIDEEIIDMKKNFVYISHQLARIMRTIHVAPCLCEDCAPMAQRVFGHKQLNDPMQLLVGLFPNASPQQLHTLAELAKGPRMMNQIPQSAPHLQKTFGTGYMCMPGGGKQLSQVDRRMVAEYAKVHGAVAAAKKFGVPPPVSTYYKKDGNSSALNSGNSTMPQLQKQGSMNGSPGPSNFTEKEGSHDDNNTSGHNASVPAPVATSQSNEGVKSPALNGLPALPLTPNTPGAAAAMFAPAMVDMLKMNSAAHQTGSPGFLRGRGRGRPKLIGDELDADLVEYMVSVKQTDPHGHLTASQALQIAKQYILEKAPGLLEEHGGHVKLKLTWAMKLVSRIAERQKEIELGLPAGTLSNMGRHQLQNLPGGNFMADMMAQNILSQHMMFGANGAGSGANSTAAATAAQIALAQSQLAQNNMKLDEEGDDDSPPASSVNAPEIVNIKELNLPFLSSLFGDMTNQNAMMLQQNQEGEVNDDENMDDE</sequence>
<feature type="region of interest" description="Disordered" evidence="1">
    <location>
        <begin position="150"/>
        <end position="172"/>
    </location>
</feature>
<reference evidence="2 3" key="1">
    <citation type="journal article" date="2017" name="Curr. Biol.">
        <title>Genome architecture and evolution of a unichromosomal asexual nematode.</title>
        <authorList>
            <person name="Fradin H."/>
            <person name="Zegar C."/>
            <person name="Gutwein M."/>
            <person name="Lucas J."/>
            <person name="Kovtun M."/>
            <person name="Corcoran D."/>
            <person name="Baugh L.R."/>
            <person name="Kiontke K."/>
            <person name="Gunsalus K."/>
            <person name="Fitch D.H."/>
            <person name="Piano F."/>
        </authorList>
    </citation>
    <scope>NUCLEOTIDE SEQUENCE [LARGE SCALE GENOMIC DNA]</scope>
    <source>
        <strain evidence="2">PF1309</strain>
    </source>
</reference>